<dbReference type="PANTHER" id="PTHR33449">
    <property type="entry name" value="NUCLEOID-ASSOCIATED PROTEIN YBAB"/>
    <property type="match status" value="1"/>
</dbReference>
<name>A0ABP6PLW0_9ACTN</name>
<feature type="coiled-coil region" evidence="3">
    <location>
        <begin position="23"/>
        <end position="50"/>
    </location>
</feature>
<evidence type="ECO:0000256" key="1">
    <source>
        <dbReference type="ARBA" id="ARBA00023125"/>
    </source>
</evidence>
<keyword evidence="1 2" id="KW-0238">DNA-binding</keyword>
<comment type="similarity">
    <text evidence="2">Belongs to the YbaB/EbfC family.</text>
</comment>
<comment type="function">
    <text evidence="2">Binds to DNA and alters its conformation. May be involved in regulation of gene expression, nucleoid organization and DNA protection.</text>
</comment>
<organism evidence="4 5">
    <name type="scientific">Blastococcus jejuensis</name>
    <dbReference type="NCBI Taxonomy" id="351224"/>
    <lineage>
        <taxon>Bacteria</taxon>
        <taxon>Bacillati</taxon>
        <taxon>Actinomycetota</taxon>
        <taxon>Actinomycetes</taxon>
        <taxon>Geodermatophilales</taxon>
        <taxon>Geodermatophilaceae</taxon>
        <taxon>Blastococcus</taxon>
    </lineage>
</organism>
<reference evidence="5" key="1">
    <citation type="journal article" date="2019" name="Int. J. Syst. Evol. Microbiol.">
        <title>The Global Catalogue of Microorganisms (GCM) 10K type strain sequencing project: providing services to taxonomists for standard genome sequencing and annotation.</title>
        <authorList>
            <consortium name="The Broad Institute Genomics Platform"/>
            <consortium name="The Broad Institute Genome Sequencing Center for Infectious Disease"/>
            <person name="Wu L."/>
            <person name="Ma J."/>
        </authorList>
    </citation>
    <scope>NUCLEOTIDE SEQUENCE [LARGE SCALE GENOMIC DNA]</scope>
    <source>
        <strain evidence="5">JCM 15614</strain>
    </source>
</reference>
<dbReference type="NCBIfam" id="TIGR00103">
    <property type="entry name" value="DNA_YbaB_EbfC"/>
    <property type="match status" value="1"/>
</dbReference>
<proteinExistence type="inferred from homology"/>
<evidence type="ECO:0000313" key="4">
    <source>
        <dbReference type="EMBL" id="GAA3181974.1"/>
    </source>
</evidence>
<evidence type="ECO:0000256" key="2">
    <source>
        <dbReference type="HAMAP-Rule" id="MF_00274"/>
    </source>
</evidence>
<evidence type="ECO:0000313" key="5">
    <source>
        <dbReference type="Proteomes" id="UP001499924"/>
    </source>
</evidence>
<evidence type="ECO:0000256" key="3">
    <source>
        <dbReference type="SAM" id="Coils"/>
    </source>
</evidence>
<dbReference type="SUPFAM" id="SSF82607">
    <property type="entry name" value="YbaB-like"/>
    <property type="match status" value="1"/>
</dbReference>
<dbReference type="HAMAP" id="MF_00274">
    <property type="entry name" value="DNA_YbaB_EbfC"/>
    <property type="match status" value="1"/>
</dbReference>
<dbReference type="InterPro" id="IPR004401">
    <property type="entry name" value="YbaB/EbfC"/>
</dbReference>
<dbReference type="PIRSF" id="PIRSF004555">
    <property type="entry name" value="UCP004555"/>
    <property type="match status" value="1"/>
</dbReference>
<comment type="caution">
    <text evidence="4">The sequence shown here is derived from an EMBL/GenBank/DDBJ whole genome shotgun (WGS) entry which is preliminary data.</text>
</comment>
<keyword evidence="3" id="KW-0175">Coiled coil</keyword>
<comment type="subunit">
    <text evidence="2">Homodimer.</text>
</comment>
<dbReference type="Gene3D" id="3.30.1310.10">
    <property type="entry name" value="Nucleoid-associated protein YbaB-like domain"/>
    <property type="match status" value="1"/>
</dbReference>
<keyword evidence="2" id="KW-0963">Cytoplasm</keyword>
<gene>
    <name evidence="4" type="ORF">GCM10010531_40250</name>
</gene>
<dbReference type="Pfam" id="PF02575">
    <property type="entry name" value="YbaB_DNA_bd"/>
    <property type="match status" value="1"/>
</dbReference>
<keyword evidence="5" id="KW-1185">Reference proteome</keyword>
<dbReference type="Proteomes" id="UP001499924">
    <property type="component" value="Unassembled WGS sequence"/>
</dbReference>
<sequence>MPSQVVPAAYSRGMFPGGGQPDMAALLQQAQQMQQQLVAAQEELARTEVTGSAGGGLVTATMTGSGDVTAITIAKDAVDPDDVETLQDLVVAALHDAKREADALAAKTMGPLAGGLGGGGLGLPGL</sequence>
<protein>
    <recommendedName>
        <fullName evidence="2">Nucleoid-associated protein GCM10010531_40250</fullName>
    </recommendedName>
</protein>
<dbReference type="EMBL" id="BAAAVV010000015">
    <property type="protein sequence ID" value="GAA3181974.1"/>
    <property type="molecule type" value="Genomic_DNA"/>
</dbReference>
<dbReference type="PANTHER" id="PTHR33449:SF1">
    <property type="entry name" value="NUCLEOID-ASSOCIATED PROTEIN YBAB"/>
    <property type="match status" value="1"/>
</dbReference>
<comment type="subcellular location">
    <subcellularLocation>
        <location evidence="2">Cytoplasm</location>
        <location evidence="2">Nucleoid</location>
    </subcellularLocation>
</comment>
<accession>A0ABP6PLW0</accession>
<dbReference type="InterPro" id="IPR036894">
    <property type="entry name" value="YbaB-like_sf"/>
</dbReference>